<keyword evidence="3" id="KW-1185">Reference proteome</keyword>
<comment type="caution">
    <text evidence="2">The sequence shown here is derived from an EMBL/GenBank/DDBJ whole genome shotgun (WGS) entry which is preliminary data.</text>
</comment>
<dbReference type="Proteomes" id="UP001596391">
    <property type="component" value="Unassembled WGS sequence"/>
</dbReference>
<keyword evidence="2" id="KW-0378">Hydrolase</keyword>
<evidence type="ECO:0000313" key="2">
    <source>
        <dbReference type="EMBL" id="MFC6645795.1"/>
    </source>
</evidence>
<dbReference type="CDD" id="cd01830">
    <property type="entry name" value="XynE_like"/>
    <property type="match status" value="1"/>
</dbReference>
<feature type="domain" description="SGNH hydrolase-type esterase" evidence="1">
    <location>
        <begin position="177"/>
        <end position="374"/>
    </location>
</feature>
<dbReference type="Pfam" id="PF13472">
    <property type="entry name" value="Lipase_GDSL_2"/>
    <property type="match status" value="1"/>
</dbReference>
<organism evidence="2 3">
    <name type="scientific">Granulicella cerasi</name>
    <dbReference type="NCBI Taxonomy" id="741063"/>
    <lineage>
        <taxon>Bacteria</taxon>
        <taxon>Pseudomonadati</taxon>
        <taxon>Acidobacteriota</taxon>
        <taxon>Terriglobia</taxon>
        <taxon>Terriglobales</taxon>
        <taxon>Acidobacteriaceae</taxon>
        <taxon>Granulicella</taxon>
    </lineage>
</organism>
<gene>
    <name evidence="2" type="ORF">ACFQBQ_09420</name>
</gene>
<dbReference type="Gene3D" id="3.40.50.1110">
    <property type="entry name" value="SGNH hydrolase"/>
    <property type="match status" value="1"/>
</dbReference>
<dbReference type="EMBL" id="JBHSWI010000001">
    <property type="protein sequence ID" value="MFC6645795.1"/>
    <property type="molecule type" value="Genomic_DNA"/>
</dbReference>
<dbReference type="InterPro" id="IPR053140">
    <property type="entry name" value="GDSL_Rv0518-like"/>
</dbReference>
<sequence length="389" mass="41474">MFALAATSIAAQHAQPWVASWGSSQMAPWGTEPLTAKAFDGAMVHERVRLSVGGDHLRITVDNTFGATPLVLRSVKLSLKQTGVEKTAMFAGSAAIEVPAGAKLISDAMDVKVAALSDLDVTLQIDKAPGVATYHSGARATTTIDSPEPKAPKTLPRWYFLSAVEVSGQPAAATVVALGDSITDGHGATTDGNDRWTDVLARKLQSSKSTSGLGVVNEGIGGNGILRQFIGPSALARFDRDVLSIDGAKYLIFFEGINDIGSLDRLEVHPQADHDALVAQLKLAMTQMVWRAHSHGLKVFGATITPFLGSDYYHPSVTTEGDRTKLNAWIRTSGVFDGVIDFDAVVRDPAHPDHMLPAYDGGDHLHPGPAGYKAMGESIDLRLFEDRKK</sequence>
<evidence type="ECO:0000313" key="3">
    <source>
        <dbReference type="Proteomes" id="UP001596391"/>
    </source>
</evidence>
<dbReference type="InterPro" id="IPR013830">
    <property type="entry name" value="SGNH_hydro"/>
</dbReference>
<dbReference type="PANTHER" id="PTHR43784:SF2">
    <property type="entry name" value="GDSL-LIKE LIPASE_ACYLHYDROLASE, PUTATIVE (AFU_ORTHOLOGUE AFUA_2G00820)-RELATED"/>
    <property type="match status" value="1"/>
</dbReference>
<proteinExistence type="predicted"/>
<protein>
    <submittedName>
        <fullName evidence="2">SGNH/GDSL hydrolase family protein</fullName>
    </submittedName>
</protein>
<dbReference type="SUPFAM" id="SSF52266">
    <property type="entry name" value="SGNH hydrolase"/>
    <property type="match status" value="1"/>
</dbReference>
<dbReference type="InterPro" id="IPR036514">
    <property type="entry name" value="SGNH_hydro_sf"/>
</dbReference>
<name>A0ABW1ZA59_9BACT</name>
<dbReference type="PANTHER" id="PTHR43784">
    <property type="entry name" value="GDSL-LIKE LIPASE/ACYLHYDROLASE, PUTATIVE (AFU_ORTHOLOGUE AFUA_2G00820)-RELATED"/>
    <property type="match status" value="1"/>
</dbReference>
<evidence type="ECO:0000259" key="1">
    <source>
        <dbReference type="Pfam" id="PF13472"/>
    </source>
</evidence>
<accession>A0ABW1ZA59</accession>
<dbReference type="RefSeq" id="WP_390234859.1">
    <property type="nucleotide sequence ID" value="NZ_JBHSWI010000001.1"/>
</dbReference>
<reference evidence="3" key="1">
    <citation type="journal article" date="2019" name="Int. J. Syst. Evol. Microbiol.">
        <title>The Global Catalogue of Microorganisms (GCM) 10K type strain sequencing project: providing services to taxonomists for standard genome sequencing and annotation.</title>
        <authorList>
            <consortium name="The Broad Institute Genomics Platform"/>
            <consortium name="The Broad Institute Genome Sequencing Center for Infectious Disease"/>
            <person name="Wu L."/>
            <person name="Ma J."/>
        </authorList>
    </citation>
    <scope>NUCLEOTIDE SEQUENCE [LARGE SCALE GENOMIC DNA]</scope>
    <source>
        <strain evidence="3">CGMCC 1.16026</strain>
    </source>
</reference>
<dbReference type="GO" id="GO:0016787">
    <property type="term" value="F:hydrolase activity"/>
    <property type="evidence" value="ECO:0007669"/>
    <property type="project" value="UniProtKB-KW"/>
</dbReference>